<dbReference type="Pfam" id="PF13622">
    <property type="entry name" value="4HBT_3"/>
    <property type="match status" value="1"/>
</dbReference>
<sequence length="278" mass="30948">MTSELVRILDIEPIDLDMFRGHTPQGETRRIYGGQVVAQALTAAYRTVEARTCHSMHAYFIRGGDPKIPILLKVERVRDGGSFSVRRVTALQHGQQIFNLAASFQTPETGFEHQIEMPKAPSPEGLLDEDELRKAAGQTEPRRTWPIEIRPVDPMPYGPGKAPVMEPNQSVWFRARDPLGSDPNVHQCALAYASDMTLLDTSLRPHAVEGGTGQVASLDHALWFHHATDFTKWHLYVQDSPSASGGRGFNRGSIFDEGGKLVASVAQEALIRYRERPR</sequence>
<dbReference type="InterPro" id="IPR029069">
    <property type="entry name" value="HotDog_dom_sf"/>
</dbReference>
<dbReference type="InterPro" id="IPR042171">
    <property type="entry name" value="Acyl-CoA_hotdog"/>
</dbReference>
<evidence type="ECO:0000256" key="1">
    <source>
        <dbReference type="ARBA" id="ARBA00006538"/>
    </source>
</evidence>
<dbReference type="CDD" id="cd03445">
    <property type="entry name" value="Thioesterase_II_repeat2"/>
    <property type="match status" value="1"/>
</dbReference>
<name>A0ABV2EGJ3_9CAUL</name>
<dbReference type="GO" id="GO:0016787">
    <property type="term" value="F:hydrolase activity"/>
    <property type="evidence" value="ECO:0007669"/>
    <property type="project" value="UniProtKB-KW"/>
</dbReference>
<evidence type="ECO:0000313" key="6">
    <source>
        <dbReference type="Proteomes" id="UP001549110"/>
    </source>
</evidence>
<comment type="similarity">
    <text evidence="1">Belongs to the C/M/P thioester hydrolase family.</text>
</comment>
<dbReference type="PANTHER" id="PTHR11066">
    <property type="entry name" value="ACYL-COA THIOESTERASE"/>
    <property type="match status" value="1"/>
</dbReference>
<dbReference type="SUPFAM" id="SSF54637">
    <property type="entry name" value="Thioesterase/thiol ester dehydrase-isomerase"/>
    <property type="match status" value="2"/>
</dbReference>
<dbReference type="EMBL" id="JBEPLU010000001">
    <property type="protein sequence ID" value="MET3526062.1"/>
    <property type="molecule type" value="Genomic_DNA"/>
</dbReference>
<protein>
    <submittedName>
        <fullName evidence="5">Acyl-CoA thioesterase-2</fullName>
        <ecNumber evidence="5">3.1.2.-</ecNumber>
    </submittedName>
</protein>
<evidence type="ECO:0000256" key="2">
    <source>
        <dbReference type="ARBA" id="ARBA00022801"/>
    </source>
</evidence>
<dbReference type="InterPro" id="IPR025652">
    <property type="entry name" value="TesB_C"/>
</dbReference>
<feature type="domain" description="Acyl-CoA thioesterase 2 C-terminal" evidence="3">
    <location>
        <begin position="164"/>
        <end position="268"/>
    </location>
</feature>
<evidence type="ECO:0000259" key="4">
    <source>
        <dbReference type="Pfam" id="PF13622"/>
    </source>
</evidence>
<dbReference type="RefSeq" id="WP_331932507.1">
    <property type="nucleotide sequence ID" value="NZ_JBEPLU010000001.1"/>
</dbReference>
<dbReference type="InterPro" id="IPR003703">
    <property type="entry name" value="Acyl_CoA_thio"/>
</dbReference>
<keyword evidence="2 5" id="KW-0378">Hydrolase</keyword>
<dbReference type="Gene3D" id="2.40.160.210">
    <property type="entry name" value="Acyl-CoA thioesterase, double hotdog domain"/>
    <property type="match status" value="1"/>
</dbReference>
<comment type="caution">
    <text evidence="5">The sequence shown here is derived from an EMBL/GenBank/DDBJ whole genome shotgun (WGS) entry which is preliminary data.</text>
</comment>
<proteinExistence type="inferred from homology"/>
<evidence type="ECO:0000313" key="5">
    <source>
        <dbReference type="EMBL" id="MET3526062.1"/>
    </source>
</evidence>
<dbReference type="EC" id="3.1.2.-" evidence="5"/>
<evidence type="ECO:0000259" key="3">
    <source>
        <dbReference type="Pfam" id="PF02551"/>
    </source>
</evidence>
<dbReference type="PANTHER" id="PTHR11066:SF34">
    <property type="entry name" value="ACYL-COENZYME A THIOESTERASE 8"/>
    <property type="match status" value="1"/>
</dbReference>
<dbReference type="CDD" id="cd03444">
    <property type="entry name" value="Thioesterase_II_repeat1"/>
    <property type="match status" value="1"/>
</dbReference>
<feature type="domain" description="Acyl-CoA thioesterase-like N-terminal HotDog" evidence="4">
    <location>
        <begin position="30"/>
        <end position="105"/>
    </location>
</feature>
<dbReference type="InterPro" id="IPR049449">
    <property type="entry name" value="TesB_ACOT8-like_N"/>
</dbReference>
<keyword evidence="6" id="KW-1185">Reference proteome</keyword>
<dbReference type="Pfam" id="PF02551">
    <property type="entry name" value="Acyl_CoA_thio"/>
    <property type="match status" value="1"/>
</dbReference>
<reference evidence="5 6" key="1">
    <citation type="submission" date="2024-06" db="EMBL/GenBank/DDBJ databases">
        <title>Genomic Encyclopedia of Type Strains, Phase IV (KMG-IV): sequencing the most valuable type-strain genomes for metagenomic binning, comparative biology and taxonomic classification.</title>
        <authorList>
            <person name="Goeker M."/>
        </authorList>
    </citation>
    <scope>NUCLEOTIDE SEQUENCE [LARGE SCALE GENOMIC DNA]</scope>
    <source>
        <strain evidence="5 6">DSM 17809</strain>
    </source>
</reference>
<organism evidence="5 6">
    <name type="scientific">Phenylobacterium koreense</name>
    <dbReference type="NCBI Taxonomy" id="266125"/>
    <lineage>
        <taxon>Bacteria</taxon>
        <taxon>Pseudomonadati</taxon>
        <taxon>Pseudomonadota</taxon>
        <taxon>Alphaproteobacteria</taxon>
        <taxon>Caulobacterales</taxon>
        <taxon>Caulobacteraceae</taxon>
        <taxon>Phenylobacterium</taxon>
    </lineage>
</organism>
<accession>A0ABV2EGJ3</accession>
<gene>
    <name evidence="5" type="ORF">ABID41_001157</name>
</gene>
<dbReference type="Proteomes" id="UP001549110">
    <property type="component" value="Unassembled WGS sequence"/>
</dbReference>